<keyword evidence="9 13" id="KW-0093">Biotin biosynthesis</keyword>
<dbReference type="InterPro" id="IPR058240">
    <property type="entry name" value="rSAM_sf"/>
</dbReference>
<dbReference type="HAMAP" id="MF_01694">
    <property type="entry name" value="BioB"/>
    <property type="match status" value="1"/>
</dbReference>
<keyword evidence="10 13" id="KW-0408">Iron</keyword>
<evidence type="ECO:0000256" key="10">
    <source>
        <dbReference type="ARBA" id="ARBA00023004"/>
    </source>
</evidence>
<keyword evidence="11 13" id="KW-0411">Iron-sulfur</keyword>
<dbReference type="AlphaFoldDB" id="A0A5E6MKC2"/>
<evidence type="ECO:0000256" key="8">
    <source>
        <dbReference type="ARBA" id="ARBA00022723"/>
    </source>
</evidence>
<protein>
    <recommendedName>
        <fullName evidence="3 13">Biotin synthase</fullName>
        <ecNumber evidence="3 13">2.8.1.6</ecNumber>
    </recommendedName>
</protein>
<dbReference type="Pfam" id="PF06968">
    <property type="entry name" value="BATS"/>
    <property type="match status" value="1"/>
</dbReference>
<dbReference type="SFLD" id="SFLDS00029">
    <property type="entry name" value="Radical_SAM"/>
    <property type="match status" value="1"/>
</dbReference>
<evidence type="ECO:0000259" key="15">
    <source>
        <dbReference type="PROSITE" id="PS51918"/>
    </source>
</evidence>
<evidence type="ECO:0000256" key="6">
    <source>
        <dbReference type="ARBA" id="ARBA00022691"/>
    </source>
</evidence>
<evidence type="ECO:0000256" key="5">
    <source>
        <dbReference type="ARBA" id="ARBA00022679"/>
    </source>
</evidence>
<feature type="binding site" evidence="13 14">
    <location>
        <position position="185"/>
    </location>
    <ligand>
        <name>[2Fe-2S] cluster</name>
        <dbReference type="ChEBI" id="CHEBI:190135"/>
    </ligand>
</feature>
<evidence type="ECO:0000256" key="12">
    <source>
        <dbReference type="ARBA" id="ARBA00051157"/>
    </source>
</evidence>
<evidence type="ECO:0000313" key="17">
    <source>
        <dbReference type="Proteomes" id="UP000381693"/>
    </source>
</evidence>
<evidence type="ECO:0000313" key="16">
    <source>
        <dbReference type="EMBL" id="VVM05953.1"/>
    </source>
</evidence>
<comment type="catalytic activity">
    <reaction evidence="12 13">
        <text>(4R,5S)-dethiobiotin + (sulfur carrier)-SH + 2 reduced [2Fe-2S]-[ferredoxin] + 2 S-adenosyl-L-methionine = (sulfur carrier)-H + biotin + 2 5'-deoxyadenosine + 2 L-methionine + 2 oxidized [2Fe-2S]-[ferredoxin]</text>
        <dbReference type="Rhea" id="RHEA:22060"/>
        <dbReference type="Rhea" id="RHEA-COMP:10000"/>
        <dbReference type="Rhea" id="RHEA-COMP:10001"/>
        <dbReference type="Rhea" id="RHEA-COMP:14737"/>
        <dbReference type="Rhea" id="RHEA-COMP:14739"/>
        <dbReference type="ChEBI" id="CHEBI:17319"/>
        <dbReference type="ChEBI" id="CHEBI:29917"/>
        <dbReference type="ChEBI" id="CHEBI:33737"/>
        <dbReference type="ChEBI" id="CHEBI:33738"/>
        <dbReference type="ChEBI" id="CHEBI:57586"/>
        <dbReference type="ChEBI" id="CHEBI:57844"/>
        <dbReference type="ChEBI" id="CHEBI:59789"/>
        <dbReference type="ChEBI" id="CHEBI:64428"/>
        <dbReference type="ChEBI" id="CHEBI:149473"/>
        <dbReference type="EC" id="2.8.1.6"/>
    </reaction>
</comment>
<dbReference type="SFLD" id="SFLDG01060">
    <property type="entry name" value="BATS_domain_containing"/>
    <property type="match status" value="1"/>
</dbReference>
<dbReference type="PANTHER" id="PTHR22976">
    <property type="entry name" value="BIOTIN SYNTHASE"/>
    <property type="match status" value="1"/>
</dbReference>
<comment type="cofactor">
    <cofactor evidence="13">
        <name>[2Fe-2S] cluster</name>
        <dbReference type="ChEBI" id="CHEBI:190135"/>
    </cofactor>
    <text evidence="13">Binds 1 [2Fe-2S] cluster. The cluster is coordinated with 3 cysteines and 1 arginine.</text>
</comment>
<dbReference type="InterPro" id="IPR013785">
    <property type="entry name" value="Aldolase_TIM"/>
</dbReference>
<dbReference type="InterPro" id="IPR010722">
    <property type="entry name" value="BATS_dom"/>
</dbReference>
<keyword evidence="5 13" id="KW-0808">Transferase</keyword>
<dbReference type="OrthoDB" id="9786826at2"/>
<dbReference type="GO" id="GO:0004076">
    <property type="term" value="F:biotin synthase activity"/>
    <property type="evidence" value="ECO:0007669"/>
    <property type="project" value="UniProtKB-UniRule"/>
</dbReference>
<dbReference type="InterPro" id="IPR002684">
    <property type="entry name" value="Biotin_synth/BioAB"/>
</dbReference>
<dbReference type="SMART" id="SM00729">
    <property type="entry name" value="Elp3"/>
    <property type="match status" value="1"/>
</dbReference>
<feature type="binding site" evidence="13 14">
    <location>
        <position position="55"/>
    </location>
    <ligand>
        <name>[4Fe-4S] cluster</name>
        <dbReference type="ChEBI" id="CHEBI:49883"/>
        <note>4Fe-4S-S-AdoMet</note>
    </ligand>
</feature>
<evidence type="ECO:0000256" key="4">
    <source>
        <dbReference type="ARBA" id="ARBA00022485"/>
    </source>
</evidence>
<dbReference type="GO" id="GO:0005506">
    <property type="term" value="F:iron ion binding"/>
    <property type="evidence" value="ECO:0007669"/>
    <property type="project" value="UniProtKB-UniRule"/>
</dbReference>
<dbReference type="RefSeq" id="WP_142524946.1">
    <property type="nucleotide sequence ID" value="NZ_CABFUZ020000101.1"/>
</dbReference>
<dbReference type="InterPro" id="IPR007197">
    <property type="entry name" value="rSAM"/>
</dbReference>
<dbReference type="GO" id="GO:0051539">
    <property type="term" value="F:4 iron, 4 sulfur cluster binding"/>
    <property type="evidence" value="ECO:0007669"/>
    <property type="project" value="UniProtKB-KW"/>
</dbReference>
<feature type="binding site" evidence="13 14">
    <location>
        <position position="52"/>
    </location>
    <ligand>
        <name>[4Fe-4S] cluster</name>
        <dbReference type="ChEBI" id="CHEBI:49883"/>
        <note>4Fe-4S-S-AdoMet</note>
    </ligand>
</feature>
<dbReference type="SMART" id="SM00876">
    <property type="entry name" value="BATS"/>
    <property type="match status" value="1"/>
</dbReference>
<keyword evidence="8 13" id="KW-0479">Metal-binding</keyword>
<dbReference type="GO" id="GO:0009102">
    <property type="term" value="P:biotin biosynthetic process"/>
    <property type="evidence" value="ECO:0007669"/>
    <property type="project" value="UniProtKB-UniRule"/>
</dbReference>
<dbReference type="SUPFAM" id="SSF102114">
    <property type="entry name" value="Radical SAM enzymes"/>
    <property type="match status" value="1"/>
</dbReference>
<keyword evidence="17" id="KW-1185">Reference proteome</keyword>
<comment type="function">
    <text evidence="13">Catalyzes the conversion of dethiobiotin (DTB) to biotin by the insertion of a sulfur atom into dethiobiotin via a radical-based mechanism.</text>
</comment>
<dbReference type="Gene3D" id="3.20.20.70">
    <property type="entry name" value="Aldolase class I"/>
    <property type="match status" value="1"/>
</dbReference>
<dbReference type="PROSITE" id="PS51918">
    <property type="entry name" value="RADICAL_SAM"/>
    <property type="match status" value="1"/>
</dbReference>
<comment type="similarity">
    <text evidence="2 13">Belongs to the radical SAM superfamily. Biotin synthase family.</text>
</comment>
<dbReference type="PIRSF" id="PIRSF001619">
    <property type="entry name" value="Biotin_synth"/>
    <property type="match status" value="1"/>
</dbReference>
<gene>
    <name evidence="13 16" type="primary">bioB</name>
    <name evidence="16" type="ORF">MAMC_00880</name>
</gene>
<dbReference type="InterPro" id="IPR006638">
    <property type="entry name" value="Elp3/MiaA/NifB-like_rSAM"/>
</dbReference>
<dbReference type="GO" id="GO:0051537">
    <property type="term" value="F:2 iron, 2 sulfur cluster binding"/>
    <property type="evidence" value="ECO:0007669"/>
    <property type="project" value="UniProtKB-KW"/>
</dbReference>
<dbReference type="EMBL" id="CABFUZ020000101">
    <property type="protein sequence ID" value="VVM05953.1"/>
    <property type="molecule type" value="Genomic_DNA"/>
</dbReference>
<evidence type="ECO:0000256" key="2">
    <source>
        <dbReference type="ARBA" id="ARBA00010765"/>
    </source>
</evidence>
<comment type="cofactor">
    <cofactor evidence="14">
        <name>[2Fe-2S] cluster</name>
        <dbReference type="ChEBI" id="CHEBI:190135"/>
    </cofactor>
    <text evidence="14">Binds 1 [2Fe-2S] cluster. The cluster is coordinated with 3 cysteines and 1 arginine.</text>
</comment>
<dbReference type="PANTHER" id="PTHR22976:SF2">
    <property type="entry name" value="BIOTIN SYNTHASE, MITOCHONDRIAL"/>
    <property type="match status" value="1"/>
</dbReference>
<dbReference type="SFLD" id="SFLDF00272">
    <property type="entry name" value="biotin_synthase"/>
    <property type="match status" value="1"/>
</dbReference>
<evidence type="ECO:0000256" key="1">
    <source>
        <dbReference type="ARBA" id="ARBA00004942"/>
    </source>
</evidence>
<comment type="pathway">
    <text evidence="1 13">Cofactor biosynthesis; biotin biosynthesis; biotin from 7,8-diaminononanoate: step 2/2.</text>
</comment>
<comment type="cofactor">
    <cofactor evidence="13 14">
        <name>[4Fe-4S] cluster</name>
        <dbReference type="ChEBI" id="CHEBI:49883"/>
    </cofactor>
    <text evidence="13 14">Binds 1 [4Fe-4S] cluster. The cluster is coordinated with 3 cysteines and an exchangeable S-adenosyl-L-methionine.</text>
</comment>
<reference evidence="16" key="1">
    <citation type="submission" date="2019-09" db="EMBL/GenBank/DDBJ databases">
        <authorList>
            <person name="Cremers G."/>
        </authorList>
    </citation>
    <scope>NUCLEOTIDE SEQUENCE [LARGE SCALE GENOMIC DNA]</scope>
    <source>
        <strain evidence="16">3B</strain>
    </source>
</reference>
<comment type="subunit">
    <text evidence="13">Homodimer.</text>
</comment>
<feature type="binding site" evidence="13 14">
    <location>
        <position position="92"/>
    </location>
    <ligand>
        <name>[2Fe-2S] cluster</name>
        <dbReference type="ChEBI" id="CHEBI:190135"/>
    </ligand>
</feature>
<dbReference type="SFLD" id="SFLDG01278">
    <property type="entry name" value="biotin_synthase_like"/>
    <property type="match status" value="1"/>
</dbReference>
<proteinExistence type="inferred from homology"/>
<keyword evidence="6 13" id="KW-0949">S-adenosyl-L-methionine</keyword>
<feature type="binding site" evidence="13 14">
    <location>
        <position position="125"/>
    </location>
    <ligand>
        <name>[2Fe-2S] cluster</name>
        <dbReference type="ChEBI" id="CHEBI:190135"/>
    </ligand>
</feature>
<feature type="binding site" evidence="13 14">
    <location>
        <position position="48"/>
    </location>
    <ligand>
        <name>[4Fe-4S] cluster</name>
        <dbReference type="ChEBI" id="CHEBI:49883"/>
        <note>4Fe-4S-S-AdoMet</note>
    </ligand>
</feature>
<feature type="domain" description="Radical SAM core" evidence="15">
    <location>
        <begin position="33"/>
        <end position="259"/>
    </location>
</feature>
<keyword evidence="7 13" id="KW-0001">2Fe-2S</keyword>
<dbReference type="NCBIfam" id="TIGR00433">
    <property type="entry name" value="bioB"/>
    <property type="match status" value="1"/>
</dbReference>
<dbReference type="UniPathway" id="UPA00078">
    <property type="reaction ID" value="UER00162"/>
</dbReference>
<name>A0A5E6MKC2_9BACT</name>
<accession>A0A5E6MKC2</accession>
<dbReference type="EC" id="2.8.1.6" evidence="3 13"/>
<comment type="caution">
    <text evidence="16">The sequence shown here is derived from an EMBL/GenBank/DDBJ whole genome shotgun (WGS) entry which is preliminary data.</text>
</comment>
<dbReference type="InterPro" id="IPR024177">
    <property type="entry name" value="Biotin_synthase"/>
</dbReference>
<evidence type="ECO:0000256" key="3">
    <source>
        <dbReference type="ARBA" id="ARBA00012236"/>
    </source>
</evidence>
<feature type="binding site" evidence="13 14">
    <location>
        <position position="257"/>
    </location>
    <ligand>
        <name>[2Fe-2S] cluster</name>
        <dbReference type="ChEBI" id="CHEBI:190135"/>
    </ligand>
</feature>
<keyword evidence="4 13" id="KW-0004">4Fe-4S</keyword>
<organism evidence="16 17">
    <name type="scientific">Methylacidimicrobium cyclopophantes</name>
    <dbReference type="NCBI Taxonomy" id="1041766"/>
    <lineage>
        <taxon>Bacteria</taxon>
        <taxon>Pseudomonadati</taxon>
        <taxon>Verrucomicrobiota</taxon>
        <taxon>Methylacidimicrobium</taxon>
    </lineage>
</organism>
<evidence type="ECO:0000256" key="9">
    <source>
        <dbReference type="ARBA" id="ARBA00022756"/>
    </source>
</evidence>
<dbReference type="CDD" id="cd01335">
    <property type="entry name" value="Radical_SAM"/>
    <property type="match status" value="1"/>
</dbReference>
<evidence type="ECO:0000256" key="11">
    <source>
        <dbReference type="ARBA" id="ARBA00023014"/>
    </source>
</evidence>
<evidence type="ECO:0000256" key="14">
    <source>
        <dbReference type="PIRSR" id="PIRSR001619-1"/>
    </source>
</evidence>
<dbReference type="Pfam" id="PF04055">
    <property type="entry name" value="Radical_SAM"/>
    <property type="match status" value="1"/>
</dbReference>
<dbReference type="Proteomes" id="UP000381693">
    <property type="component" value="Unassembled WGS sequence"/>
</dbReference>
<evidence type="ECO:0000256" key="7">
    <source>
        <dbReference type="ARBA" id="ARBA00022714"/>
    </source>
</evidence>
<evidence type="ECO:0000256" key="13">
    <source>
        <dbReference type="HAMAP-Rule" id="MF_01694"/>
    </source>
</evidence>
<sequence length="318" mass="34549">METLESLRALYDQPLLSLLTKARTVHVAHHPENGIQRCELVNIKEGGCSEDCRYCAQSARYATGLTTHPLLDAGALHHAAMDARRHGATRLCLGAAWRGLKEADDRLEAVCRLVEGIRDQGLEICVTLGLLGPKAARRLREAGVRIYNHNLNTGPNFYGRIATTHSFADRVATLHAAQDAGLRLCSGGILGMGESIEDRLEMLLALHQLDPAPESIPFNLLVPIPGTPLQSKTPVDSFDLVRLIAVTRILLPHSRIRLAAGRRGLSRETQVLCFFAGANSLFIGEQLLTTPNQSLDADRALFKTLGVEAFCPEAGQGS</sequence>